<protein>
    <submittedName>
        <fullName evidence="14">HlyC/CorC family transporter</fullName>
    </submittedName>
</protein>
<proteinExistence type="inferred from homology"/>
<dbReference type="InterPro" id="IPR051676">
    <property type="entry name" value="UPF0053_domain"/>
</dbReference>
<dbReference type="InterPro" id="IPR046342">
    <property type="entry name" value="CBS_dom_sf"/>
</dbReference>
<dbReference type="InterPro" id="IPR002550">
    <property type="entry name" value="CNNM"/>
</dbReference>
<evidence type="ECO:0000256" key="6">
    <source>
        <dbReference type="ARBA" id="ARBA00022989"/>
    </source>
</evidence>
<dbReference type="InterPro" id="IPR016169">
    <property type="entry name" value="FAD-bd_PCMH_sub2"/>
</dbReference>
<comment type="subcellular location">
    <subcellularLocation>
        <location evidence="1">Cell membrane</location>
        <topology evidence="1">Multi-pass membrane protein</topology>
    </subcellularLocation>
</comment>
<evidence type="ECO:0000256" key="4">
    <source>
        <dbReference type="ARBA" id="ARBA00022692"/>
    </source>
</evidence>
<feature type="domain" description="CNNM transmembrane" evidence="13">
    <location>
        <begin position="1"/>
        <end position="201"/>
    </location>
</feature>
<dbReference type="InterPro" id="IPR000644">
    <property type="entry name" value="CBS_dom"/>
</dbReference>
<reference evidence="14" key="1">
    <citation type="submission" date="2020-10" db="EMBL/GenBank/DDBJ databases">
        <authorList>
            <person name="Gilroy R."/>
        </authorList>
    </citation>
    <scope>NUCLEOTIDE SEQUENCE</scope>
    <source>
        <strain evidence="14">ChiSjej4B22-8349</strain>
    </source>
</reference>
<evidence type="ECO:0000256" key="7">
    <source>
        <dbReference type="ARBA" id="ARBA00023122"/>
    </source>
</evidence>
<keyword evidence="6 10" id="KW-1133">Transmembrane helix</keyword>
<evidence type="ECO:0000256" key="1">
    <source>
        <dbReference type="ARBA" id="ARBA00004651"/>
    </source>
</evidence>
<evidence type="ECO:0000313" key="15">
    <source>
        <dbReference type="Proteomes" id="UP000824130"/>
    </source>
</evidence>
<keyword evidence="3" id="KW-1003">Cell membrane</keyword>
<comment type="caution">
    <text evidence="14">The sequence shown here is derived from an EMBL/GenBank/DDBJ whole genome shotgun (WGS) entry which is preliminary data.</text>
</comment>
<sequence length="445" mass="49467">MSVALSLVLVVFFLFMNAFFVVAEFALVRVRKSQLQIAEEEGKSGAKAALLVANNVNAYLSACQLGITLASLALGWLGEPAVSELIHPALEVFDLPESAVSAIAIALGFAIITALHIVAGELIPKSLAIFSTDRYARMTALPLVWFYRLTSPIMWLFNSITNGVMKLLGHDIANEHEVYTGEEIQILLDESTQSGLIDPKQNEIVDNIFEMYNKDVYSIMTPRTDMECFDLELPYSENLEMIKRCKYTRYPVCRGDKDTIEGFIHIKDLYWSDEQISGTDYDNLPVREIIAVSESLSVDRLLQIMQDKETKFALVVDEYGGTAGIVTSSDVMTQIVGNIDDDEYIQSDDSEVVTLGYDRFLIDGSLPVSDVIDLIGFEPEKADECETAAGLLLNIFDRIPAEGDKISVEHKNVKVTFAVLHMEKHRIDKIGVKIERQQAGGETAE</sequence>
<evidence type="ECO:0000256" key="5">
    <source>
        <dbReference type="ARBA" id="ARBA00022737"/>
    </source>
</evidence>
<dbReference type="SUPFAM" id="SSF56176">
    <property type="entry name" value="FAD-binding/transporter-associated domain-like"/>
    <property type="match status" value="1"/>
</dbReference>
<feature type="transmembrane region" description="Helical" evidence="11">
    <location>
        <begin position="98"/>
        <end position="123"/>
    </location>
</feature>
<evidence type="ECO:0000256" key="2">
    <source>
        <dbReference type="ARBA" id="ARBA00006337"/>
    </source>
</evidence>
<name>A0A9D1SUD8_9FIRM</name>
<dbReference type="Gene3D" id="3.30.465.10">
    <property type="match status" value="1"/>
</dbReference>
<dbReference type="EMBL" id="DVOB01000012">
    <property type="protein sequence ID" value="HIU95202.1"/>
    <property type="molecule type" value="Genomic_DNA"/>
</dbReference>
<dbReference type="PROSITE" id="PS51846">
    <property type="entry name" value="CNNM"/>
    <property type="match status" value="1"/>
</dbReference>
<keyword evidence="5" id="KW-0677">Repeat</keyword>
<dbReference type="PANTHER" id="PTHR43099">
    <property type="entry name" value="UPF0053 PROTEIN YRKA"/>
    <property type="match status" value="1"/>
</dbReference>
<dbReference type="InterPro" id="IPR005170">
    <property type="entry name" value="Transptr-assoc_dom"/>
</dbReference>
<feature type="domain" description="CBS" evidence="12">
    <location>
        <begin position="285"/>
        <end position="343"/>
    </location>
</feature>
<dbReference type="CDD" id="cd04590">
    <property type="entry name" value="CBS_pair_CorC_HlyC_assoc"/>
    <property type="match status" value="1"/>
</dbReference>
<gene>
    <name evidence="14" type="ORF">IAD25_00630</name>
</gene>
<reference evidence="14" key="2">
    <citation type="journal article" date="2021" name="PeerJ">
        <title>Extensive microbial diversity within the chicken gut microbiome revealed by metagenomics and culture.</title>
        <authorList>
            <person name="Gilroy R."/>
            <person name="Ravi A."/>
            <person name="Getino M."/>
            <person name="Pursley I."/>
            <person name="Horton D.L."/>
            <person name="Alikhan N.F."/>
            <person name="Baker D."/>
            <person name="Gharbi K."/>
            <person name="Hall N."/>
            <person name="Watson M."/>
            <person name="Adriaenssens E.M."/>
            <person name="Foster-Nyarko E."/>
            <person name="Jarju S."/>
            <person name="Secka A."/>
            <person name="Antonio M."/>
            <person name="Oren A."/>
            <person name="Chaudhuri R.R."/>
            <person name="La Ragione R."/>
            <person name="Hildebrand F."/>
            <person name="Pallen M.J."/>
        </authorList>
    </citation>
    <scope>NUCLEOTIDE SEQUENCE</scope>
    <source>
        <strain evidence="14">ChiSjej4B22-8349</strain>
    </source>
</reference>
<evidence type="ECO:0000259" key="13">
    <source>
        <dbReference type="PROSITE" id="PS51846"/>
    </source>
</evidence>
<feature type="transmembrane region" description="Helical" evidence="11">
    <location>
        <begin position="6"/>
        <end position="28"/>
    </location>
</feature>
<dbReference type="Pfam" id="PF03471">
    <property type="entry name" value="CorC_HlyC"/>
    <property type="match status" value="1"/>
</dbReference>
<evidence type="ECO:0000256" key="10">
    <source>
        <dbReference type="PROSITE-ProRule" id="PRU01193"/>
    </source>
</evidence>
<keyword evidence="8 10" id="KW-0472">Membrane</keyword>
<dbReference type="GO" id="GO:0005886">
    <property type="term" value="C:plasma membrane"/>
    <property type="evidence" value="ECO:0007669"/>
    <property type="project" value="UniProtKB-SubCell"/>
</dbReference>
<evidence type="ECO:0000256" key="9">
    <source>
        <dbReference type="PROSITE-ProRule" id="PRU00703"/>
    </source>
</evidence>
<feature type="transmembrane region" description="Helical" evidence="11">
    <location>
        <begin position="49"/>
        <end position="78"/>
    </location>
</feature>
<dbReference type="PANTHER" id="PTHR43099:SF5">
    <property type="entry name" value="HLYC_CORC FAMILY TRANSPORTER"/>
    <property type="match status" value="1"/>
</dbReference>
<evidence type="ECO:0000256" key="3">
    <source>
        <dbReference type="ARBA" id="ARBA00022475"/>
    </source>
</evidence>
<feature type="transmembrane region" description="Helical" evidence="11">
    <location>
        <begin position="135"/>
        <end position="157"/>
    </location>
</feature>
<dbReference type="Pfam" id="PF01595">
    <property type="entry name" value="CNNM"/>
    <property type="match status" value="1"/>
</dbReference>
<accession>A0A9D1SUD8</accession>
<dbReference type="InterPro" id="IPR044751">
    <property type="entry name" value="Ion_transp-like_CBS"/>
</dbReference>
<dbReference type="PROSITE" id="PS51371">
    <property type="entry name" value="CBS"/>
    <property type="match status" value="1"/>
</dbReference>
<evidence type="ECO:0000259" key="12">
    <source>
        <dbReference type="PROSITE" id="PS51371"/>
    </source>
</evidence>
<dbReference type="Proteomes" id="UP000824130">
    <property type="component" value="Unassembled WGS sequence"/>
</dbReference>
<evidence type="ECO:0000313" key="14">
    <source>
        <dbReference type="EMBL" id="HIU95202.1"/>
    </source>
</evidence>
<keyword evidence="7 9" id="KW-0129">CBS domain</keyword>
<dbReference type="Pfam" id="PF00571">
    <property type="entry name" value="CBS"/>
    <property type="match status" value="1"/>
</dbReference>
<dbReference type="GO" id="GO:0050660">
    <property type="term" value="F:flavin adenine dinucleotide binding"/>
    <property type="evidence" value="ECO:0007669"/>
    <property type="project" value="InterPro"/>
</dbReference>
<dbReference type="SMART" id="SM01091">
    <property type="entry name" value="CorC_HlyC"/>
    <property type="match status" value="1"/>
</dbReference>
<dbReference type="AlphaFoldDB" id="A0A9D1SUD8"/>
<comment type="similarity">
    <text evidence="2">Belongs to the UPF0053 family.</text>
</comment>
<evidence type="ECO:0000256" key="8">
    <source>
        <dbReference type="ARBA" id="ARBA00023136"/>
    </source>
</evidence>
<organism evidence="14 15">
    <name type="scientific">Candidatus Allocopromorpha excrementipullorum</name>
    <dbReference type="NCBI Taxonomy" id="2840743"/>
    <lineage>
        <taxon>Bacteria</taxon>
        <taxon>Bacillati</taxon>
        <taxon>Bacillota</taxon>
        <taxon>Clostridia</taxon>
        <taxon>Eubacteriales</taxon>
        <taxon>Eubacteriaceae</taxon>
        <taxon>Eubacteriaceae incertae sedis</taxon>
        <taxon>Candidatus Allocopromorpha</taxon>
    </lineage>
</organism>
<evidence type="ECO:0000256" key="11">
    <source>
        <dbReference type="SAM" id="Phobius"/>
    </source>
</evidence>
<keyword evidence="4 10" id="KW-0812">Transmembrane</keyword>
<dbReference type="InterPro" id="IPR036318">
    <property type="entry name" value="FAD-bd_PCMH-like_sf"/>
</dbReference>
<dbReference type="Gene3D" id="3.10.580.10">
    <property type="entry name" value="CBS-domain"/>
    <property type="match status" value="1"/>
</dbReference>
<dbReference type="SUPFAM" id="SSF54631">
    <property type="entry name" value="CBS-domain pair"/>
    <property type="match status" value="1"/>
</dbReference>